<dbReference type="GeneTree" id="ENSGT01030000235040"/>
<keyword evidence="3" id="KW-0011">Acute phase</keyword>
<dbReference type="SUPFAM" id="SSF47266">
    <property type="entry name" value="4-helical cytokines"/>
    <property type="match status" value="1"/>
</dbReference>
<dbReference type="AlphaFoldDB" id="A0A3Q2ZIA9"/>
<comment type="function">
    <text evidence="4">Cytokine with a wide variety of biological functions in immunity, tissue regeneration, and metabolism. Binds to IL6R, then the complex associates to the signaling subunit IL6ST/gp130 to trigger the intracellular IL6-signaling pathway. The interaction with the membrane-bound IL6R and IL6ST stimulates 'classic signaling', whereas the binding of IL6 and soluble IL6R to IL6ST stimulates 'trans-signaling'. Alternatively, 'cluster signaling' occurs when membrane-bound IL6:IL6R complexes on transmitter cells activate IL6ST receptors on neighboring receiver cells.</text>
</comment>
<dbReference type="Ensembl" id="ENSKMAT00000002548.1">
    <property type="protein sequence ID" value="ENSKMAP00000002495.1"/>
    <property type="gene ID" value="ENSKMAG00000001874.1"/>
</dbReference>
<proteinExistence type="inferred from homology"/>
<evidence type="ECO:0000256" key="2">
    <source>
        <dbReference type="ARBA" id="ARBA00019464"/>
    </source>
</evidence>
<dbReference type="Proteomes" id="UP000264800">
    <property type="component" value="Unplaced"/>
</dbReference>
<organism evidence="6 7">
    <name type="scientific">Kryptolebias marmoratus</name>
    <name type="common">Mangrove killifish</name>
    <name type="synonym">Rivulus marmoratus</name>
    <dbReference type="NCBI Taxonomy" id="37003"/>
    <lineage>
        <taxon>Eukaryota</taxon>
        <taxon>Metazoa</taxon>
        <taxon>Chordata</taxon>
        <taxon>Craniata</taxon>
        <taxon>Vertebrata</taxon>
        <taxon>Euteleostomi</taxon>
        <taxon>Actinopterygii</taxon>
        <taxon>Neopterygii</taxon>
        <taxon>Teleostei</taxon>
        <taxon>Neoteleostei</taxon>
        <taxon>Acanthomorphata</taxon>
        <taxon>Ovalentaria</taxon>
        <taxon>Atherinomorphae</taxon>
        <taxon>Cyprinodontiformes</taxon>
        <taxon>Rivulidae</taxon>
        <taxon>Kryptolebias</taxon>
    </lineage>
</organism>
<reference evidence="6" key="2">
    <citation type="submission" date="2025-09" db="UniProtKB">
        <authorList>
            <consortium name="Ensembl"/>
        </authorList>
    </citation>
    <scope>IDENTIFICATION</scope>
</reference>
<dbReference type="InterPro" id="IPR003574">
    <property type="entry name" value="IL-6-like"/>
</dbReference>
<evidence type="ECO:0000256" key="3">
    <source>
        <dbReference type="ARBA" id="ARBA00022486"/>
    </source>
</evidence>
<dbReference type="OMA" id="DFLVEWK"/>
<evidence type="ECO:0000256" key="5">
    <source>
        <dbReference type="SAM" id="SignalP"/>
    </source>
</evidence>
<dbReference type="PANTHER" id="PTHR48494">
    <property type="entry name" value="INTERLEUKIN-6"/>
    <property type="match status" value="1"/>
</dbReference>
<reference evidence="6" key="1">
    <citation type="submission" date="2025-08" db="UniProtKB">
        <authorList>
            <consortium name="Ensembl"/>
        </authorList>
    </citation>
    <scope>IDENTIFICATION</scope>
</reference>
<keyword evidence="5" id="KW-0732">Signal</keyword>
<keyword evidence="7" id="KW-1185">Reference proteome</keyword>
<feature type="chain" id="PRO_5018719726" description="Interleukin-6" evidence="5">
    <location>
        <begin position="25"/>
        <end position="213"/>
    </location>
</feature>
<evidence type="ECO:0000256" key="4">
    <source>
        <dbReference type="ARBA" id="ARBA00023441"/>
    </source>
</evidence>
<evidence type="ECO:0000256" key="1">
    <source>
        <dbReference type="ARBA" id="ARBA00007432"/>
    </source>
</evidence>
<evidence type="ECO:0000313" key="7">
    <source>
        <dbReference type="Proteomes" id="UP000264800"/>
    </source>
</evidence>
<sequence>AFLPCHPRSALCALLAAVTLCVSGAPLQDALTDGPAGGESSGEEVEEVKVEVERGGVETSNLTGPGDILENWKQGIAPISERHEKEAYCQELAQGLLTYLVLLKHVEKEYPKSSVLPGLKGRISLLVTQFKAKVGPRRTANKRGTFSQEALLRELDHPDTYTRRLRAHSVLASLRNFLVDGKRLFQKWEAKKRQTADDSVIPFLFSRLYCQEF</sequence>
<feature type="signal peptide" evidence="5">
    <location>
        <begin position="1"/>
        <end position="24"/>
    </location>
</feature>
<dbReference type="GO" id="GO:0005138">
    <property type="term" value="F:interleukin-6 receptor binding"/>
    <property type="evidence" value="ECO:0007669"/>
    <property type="project" value="InterPro"/>
</dbReference>
<dbReference type="Gene3D" id="1.20.1250.10">
    <property type="match status" value="1"/>
</dbReference>
<protein>
    <recommendedName>
        <fullName evidence="2">Interleukin-6</fullName>
    </recommendedName>
</protein>
<dbReference type="GO" id="GO:0005615">
    <property type="term" value="C:extracellular space"/>
    <property type="evidence" value="ECO:0007669"/>
    <property type="project" value="InterPro"/>
</dbReference>
<name>A0A3Q2ZIA9_KRYMA</name>
<comment type="similarity">
    <text evidence="1">Belongs to the IL-6 superfamily.</text>
</comment>
<dbReference type="GO" id="GO:0030154">
    <property type="term" value="P:cell differentiation"/>
    <property type="evidence" value="ECO:0007669"/>
    <property type="project" value="InterPro"/>
</dbReference>
<dbReference type="InterPro" id="IPR009079">
    <property type="entry name" value="4_helix_cytokine-like_core"/>
</dbReference>
<dbReference type="PANTHER" id="PTHR48494:SF1">
    <property type="entry name" value="INTERLEUKIN-6"/>
    <property type="match status" value="1"/>
</dbReference>
<evidence type="ECO:0000313" key="6">
    <source>
        <dbReference type="Ensembl" id="ENSKMAP00000002495.1"/>
    </source>
</evidence>
<dbReference type="GO" id="GO:0006953">
    <property type="term" value="P:acute-phase response"/>
    <property type="evidence" value="ECO:0007669"/>
    <property type="project" value="UniProtKB-KW"/>
</dbReference>
<accession>A0A3Q2ZIA9</accession>